<dbReference type="Proteomes" id="UP001327027">
    <property type="component" value="Unassembled WGS sequence"/>
</dbReference>
<accession>A0ABU5ZWZ1</accession>
<sequence length="307" mass="36142">MKQLSMYFIITTILFSCGEDEPKKEITSCFADKAIPKVFTANKNQKENLNISILLDLSDRIDPKKFPKESMEYYERDVKYIQSIAEAFNFHLRTKRINQMNDKIQLFFDPEPKSKQISNISQRLKFQIDKTSITNELLCEIDSAYATLPVEIYNQAISDNDYIGSNTWGFFKSKVKDYCIEEEFRNILIILTDGYIYHEDIKRQEGNLTSYLIPQYIRSKRLNTFDWSTKIQEKKHGFIPATQNLSNLEVLVLGLHPDKDNPYEEDVIRTYWNNWLTAMQAKRFAIKNADLPPHMDKIIKDFILLKK</sequence>
<dbReference type="RefSeq" id="WP_324180387.1">
    <property type="nucleotide sequence ID" value="NZ_BAABAW010000006.1"/>
</dbReference>
<evidence type="ECO:0008006" key="3">
    <source>
        <dbReference type="Google" id="ProtNLM"/>
    </source>
</evidence>
<gene>
    <name evidence="1" type="ORF">U6A24_12845</name>
</gene>
<keyword evidence="2" id="KW-1185">Reference proteome</keyword>
<protein>
    <recommendedName>
        <fullName evidence="3">VWFA domain-containing protein</fullName>
    </recommendedName>
</protein>
<organism evidence="1 2">
    <name type="scientific">Aquimarina gracilis</name>
    <dbReference type="NCBI Taxonomy" id="874422"/>
    <lineage>
        <taxon>Bacteria</taxon>
        <taxon>Pseudomonadati</taxon>
        <taxon>Bacteroidota</taxon>
        <taxon>Flavobacteriia</taxon>
        <taxon>Flavobacteriales</taxon>
        <taxon>Flavobacteriaceae</taxon>
        <taxon>Aquimarina</taxon>
    </lineage>
</organism>
<name>A0ABU5ZWZ1_9FLAO</name>
<reference evidence="1 2" key="1">
    <citation type="journal article" date="2013" name="Int. J. Syst. Evol. Microbiol.">
        <title>Aquimarina gracilis sp. nov., isolated from the gut microflora of a mussel, Mytilus coruscus, and emended description of Aquimarina spongiae.</title>
        <authorList>
            <person name="Park S.C."/>
            <person name="Choe H.N."/>
            <person name="Baik K.S."/>
            <person name="Seong C.N."/>
        </authorList>
    </citation>
    <scope>NUCLEOTIDE SEQUENCE [LARGE SCALE GENOMIC DNA]</scope>
    <source>
        <strain evidence="1 2">PSC32</strain>
    </source>
</reference>
<evidence type="ECO:0000313" key="1">
    <source>
        <dbReference type="EMBL" id="MEB3346357.1"/>
    </source>
</evidence>
<comment type="caution">
    <text evidence="1">The sequence shown here is derived from an EMBL/GenBank/DDBJ whole genome shotgun (WGS) entry which is preliminary data.</text>
</comment>
<proteinExistence type="predicted"/>
<dbReference type="EMBL" id="JAYKLX010000006">
    <property type="protein sequence ID" value="MEB3346357.1"/>
    <property type="molecule type" value="Genomic_DNA"/>
</dbReference>
<dbReference type="PROSITE" id="PS51257">
    <property type="entry name" value="PROKAR_LIPOPROTEIN"/>
    <property type="match status" value="1"/>
</dbReference>
<evidence type="ECO:0000313" key="2">
    <source>
        <dbReference type="Proteomes" id="UP001327027"/>
    </source>
</evidence>